<organism evidence="1">
    <name type="scientific">uncultured Caudovirales phage</name>
    <dbReference type="NCBI Taxonomy" id="2100421"/>
    <lineage>
        <taxon>Viruses</taxon>
        <taxon>Duplodnaviria</taxon>
        <taxon>Heunggongvirae</taxon>
        <taxon>Uroviricota</taxon>
        <taxon>Caudoviricetes</taxon>
        <taxon>Peduoviridae</taxon>
        <taxon>Maltschvirus</taxon>
        <taxon>Maltschvirus maltsch</taxon>
    </lineage>
</organism>
<protein>
    <submittedName>
        <fullName evidence="1">Uncharacterized protein</fullName>
    </submittedName>
</protein>
<proteinExistence type="predicted"/>
<reference evidence="1" key="1">
    <citation type="submission" date="2020-04" db="EMBL/GenBank/DDBJ databases">
        <authorList>
            <person name="Chiriac C."/>
            <person name="Salcher M."/>
            <person name="Ghai R."/>
            <person name="Kavagutti S V."/>
        </authorList>
    </citation>
    <scope>NUCLEOTIDE SEQUENCE</scope>
</reference>
<gene>
    <name evidence="1" type="ORF">UFOVP672_33</name>
</gene>
<accession>A0A6J5NB59</accession>
<evidence type="ECO:0000313" key="1">
    <source>
        <dbReference type="EMBL" id="CAB4155852.1"/>
    </source>
</evidence>
<sequence length="416" mass="45981">MSEGRPSCTACNGRGVIGSAQTCVRCGDVVEQCRDWLLLKCEASVSGAGGHNAALKAACVVVGGFGLKGGVAEALLGEWNGRCSPPWSERELAHKLRSAERLTAKDAPGYLIWRRGGGDWKAGDVKSGTWANVRERERHEERRSAVYEPGALKAVVAAGGVGEVSREYLAERSFVDPAKVKAEDFLEGLYATGERVLVFTSFRSQGDFCYEVGNGWWEMGRTAEQKNAKLDGEPGLMWKEGVWFLAQPVRGNWMAEKVTGKGGMEKHWTRRSGANVSAWRYMVVESDEDGIEAEWLQFLALLPLPIVALYTSGGRSVHALVRVDAASKADWDAFRDAVKPLLVKCGADKGVFSAVRLTRLPGYFREGGFDKHKVYQRYAQPRLQTLLYFNPRNYGESTVPICQQRRRRALQPTQLD</sequence>
<dbReference type="EMBL" id="LR796636">
    <property type="protein sequence ID" value="CAB4155852.1"/>
    <property type="molecule type" value="Genomic_DNA"/>
</dbReference>
<name>A0A6J5NB59_9CAUD</name>